<accession>A0A1G7A1M9</accession>
<dbReference type="RefSeq" id="WP_068304061.1">
    <property type="nucleotide sequence ID" value="NZ_FNAK01000004.1"/>
</dbReference>
<sequence length="161" mass="17844">MTANTFANMRWDFDETCIPWEGGRRTYALWASKLRDEKLPGRHDFSPKDLSASVLPTIMLVDVISNPTSFTVRLAGTGIAHMMGRDPTGMDVASLRGGDVLQARFTALLDGAQPYLALDRPTPWQHEEHPTYHVLALPLARDGENIDMLMLNLHFPGAAKG</sequence>
<dbReference type="AlphaFoldDB" id="A0A1G7A1M9"/>
<dbReference type="OrthoDB" id="8449511at2"/>
<dbReference type="STRING" id="637679.GCA_001550055_01805"/>
<keyword evidence="2" id="KW-1185">Reference proteome</keyword>
<name>A0A1G7A1M9_9PROT</name>
<proteinExistence type="predicted"/>
<dbReference type="EMBL" id="FNAK01000004">
    <property type="protein sequence ID" value="SDE08804.1"/>
    <property type="molecule type" value="Genomic_DNA"/>
</dbReference>
<reference evidence="1 2" key="1">
    <citation type="submission" date="2016-10" db="EMBL/GenBank/DDBJ databases">
        <authorList>
            <person name="de Groot N.N."/>
        </authorList>
    </citation>
    <scope>NUCLEOTIDE SEQUENCE [LARGE SCALE GENOMIC DNA]</scope>
    <source>
        <strain evidence="1 2">CGMCC 1.9109</strain>
    </source>
</reference>
<dbReference type="InterPro" id="IPR009922">
    <property type="entry name" value="DUF1457"/>
</dbReference>
<dbReference type="Proteomes" id="UP000183685">
    <property type="component" value="Unassembled WGS sequence"/>
</dbReference>
<protein>
    <submittedName>
        <fullName evidence="1">PAS domain-containing protein</fullName>
    </submittedName>
</protein>
<dbReference type="Pfam" id="PF07310">
    <property type="entry name" value="PAS_5"/>
    <property type="match status" value="1"/>
</dbReference>
<evidence type="ECO:0000313" key="1">
    <source>
        <dbReference type="EMBL" id="SDE08804.1"/>
    </source>
</evidence>
<gene>
    <name evidence="1" type="ORF">SAMN04488071_2052</name>
</gene>
<evidence type="ECO:0000313" key="2">
    <source>
        <dbReference type="Proteomes" id="UP000183685"/>
    </source>
</evidence>
<organism evidence="1 2">
    <name type="scientific">Kordiimonas lacus</name>
    <dbReference type="NCBI Taxonomy" id="637679"/>
    <lineage>
        <taxon>Bacteria</taxon>
        <taxon>Pseudomonadati</taxon>
        <taxon>Pseudomonadota</taxon>
        <taxon>Alphaproteobacteria</taxon>
        <taxon>Kordiimonadales</taxon>
        <taxon>Kordiimonadaceae</taxon>
        <taxon>Kordiimonas</taxon>
    </lineage>
</organism>